<name>A0A7S3RPX3_EMIHU</name>
<evidence type="ECO:0000313" key="2">
    <source>
        <dbReference type="EMBL" id="CAE0531224.1"/>
    </source>
</evidence>
<feature type="region of interest" description="Disordered" evidence="1">
    <location>
        <begin position="173"/>
        <end position="204"/>
    </location>
</feature>
<feature type="compositionally biased region" description="Basic and acidic residues" evidence="1">
    <location>
        <begin position="349"/>
        <end position="380"/>
    </location>
</feature>
<feature type="region of interest" description="Disordered" evidence="1">
    <location>
        <begin position="271"/>
        <end position="295"/>
    </location>
</feature>
<feature type="region of interest" description="Disordered" evidence="1">
    <location>
        <begin position="314"/>
        <end position="387"/>
    </location>
</feature>
<feature type="compositionally biased region" description="Basic residues" evidence="1">
    <location>
        <begin position="329"/>
        <end position="339"/>
    </location>
</feature>
<evidence type="ECO:0000256" key="1">
    <source>
        <dbReference type="SAM" id="MobiDB-lite"/>
    </source>
</evidence>
<gene>
    <name evidence="2" type="ORF">EHUX00137_LOCUS5897</name>
</gene>
<feature type="region of interest" description="Disordered" evidence="1">
    <location>
        <begin position="1"/>
        <end position="86"/>
    </location>
</feature>
<reference evidence="2" key="1">
    <citation type="submission" date="2021-01" db="EMBL/GenBank/DDBJ databases">
        <authorList>
            <person name="Corre E."/>
            <person name="Pelletier E."/>
            <person name="Niang G."/>
            <person name="Scheremetjew M."/>
            <person name="Finn R."/>
            <person name="Kale V."/>
            <person name="Holt S."/>
            <person name="Cochrane G."/>
            <person name="Meng A."/>
            <person name="Brown T."/>
            <person name="Cohen L."/>
        </authorList>
    </citation>
    <scope>NUCLEOTIDE SEQUENCE</scope>
    <source>
        <strain evidence="2">379</strain>
    </source>
</reference>
<accession>A0A7S3RPX3</accession>
<proteinExistence type="predicted"/>
<dbReference type="AlphaFoldDB" id="A0A7S3RPX3"/>
<sequence length="387" mass="40351">MILHPVAPAPDATPSEAVAPPAAPPAPAVRGANVASLRSPFFTLPPEPKKPLRKASAPPAADAAGARRESTEPRRSRRQIHNPNLCDTAPDALYTRTCHSLGCSGRETSANLAAEAAFTAAEKGAAGKGRRWNRDPCADEALFEGGRARGSCAELVAALPSCATLKPDARPKTSASFLDRSLPRRGRPSACASAGEEHGTPVFDRATGSHQVHVRRACARSGDAQAAALAPQSVAAVVFGPVEQAAAVGAETNSSLRAAAAFQDAAGIATASPQNQQHPGRPHVPASPRTPPLTGASGVHLCGATPRCADDIGTRTPTAGPEARSGARCLRHHEPKKRPNNGVAALMHEGSHADEPPSRFTEMHLEKTRETQRRAFERRQQASKASC</sequence>
<feature type="compositionally biased region" description="Low complexity" evidence="1">
    <location>
        <begin position="55"/>
        <end position="64"/>
    </location>
</feature>
<feature type="compositionally biased region" description="Basic and acidic residues" evidence="1">
    <location>
        <begin position="65"/>
        <end position="74"/>
    </location>
</feature>
<dbReference type="EMBL" id="HBIR01008617">
    <property type="protein sequence ID" value="CAE0531224.1"/>
    <property type="molecule type" value="Transcribed_RNA"/>
</dbReference>
<protein>
    <submittedName>
        <fullName evidence="2">Uncharacterized protein</fullName>
    </submittedName>
</protein>
<organism evidence="2">
    <name type="scientific">Emiliania huxleyi</name>
    <name type="common">Coccolithophore</name>
    <name type="synonym">Pontosphaera huxleyi</name>
    <dbReference type="NCBI Taxonomy" id="2903"/>
    <lineage>
        <taxon>Eukaryota</taxon>
        <taxon>Haptista</taxon>
        <taxon>Haptophyta</taxon>
        <taxon>Prymnesiophyceae</taxon>
        <taxon>Isochrysidales</taxon>
        <taxon>Noelaerhabdaceae</taxon>
        <taxon>Emiliania</taxon>
    </lineage>
</organism>